<proteinExistence type="predicted"/>
<dbReference type="EMBL" id="HBHV01000337">
    <property type="protein sequence ID" value="CAE0007749.1"/>
    <property type="molecule type" value="Transcribed_RNA"/>
</dbReference>
<feature type="region of interest" description="Disordered" evidence="3">
    <location>
        <begin position="74"/>
        <end position="104"/>
    </location>
</feature>
<keyword evidence="1" id="KW-0106">Calcium</keyword>
<feature type="compositionally biased region" description="Basic and acidic residues" evidence="3">
    <location>
        <begin position="90"/>
        <end position="104"/>
    </location>
</feature>
<dbReference type="InterPro" id="IPR011992">
    <property type="entry name" value="EF-hand-dom_pair"/>
</dbReference>
<accession>A0A7S2YUW6</accession>
<evidence type="ECO:0000256" key="4">
    <source>
        <dbReference type="SAM" id="Phobius"/>
    </source>
</evidence>
<feature type="coiled-coil region" evidence="2">
    <location>
        <begin position="113"/>
        <end position="153"/>
    </location>
</feature>
<evidence type="ECO:0000256" key="1">
    <source>
        <dbReference type="ARBA" id="ARBA00022837"/>
    </source>
</evidence>
<evidence type="ECO:0000313" key="6">
    <source>
        <dbReference type="EMBL" id="CAE0007749.1"/>
    </source>
</evidence>
<reference evidence="6" key="1">
    <citation type="submission" date="2021-01" db="EMBL/GenBank/DDBJ databases">
        <authorList>
            <person name="Corre E."/>
            <person name="Pelletier E."/>
            <person name="Niang G."/>
            <person name="Scheremetjew M."/>
            <person name="Finn R."/>
            <person name="Kale V."/>
            <person name="Holt S."/>
            <person name="Cochrane G."/>
            <person name="Meng A."/>
            <person name="Brown T."/>
            <person name="Cohen L."/>
        </authorList>
    </citation>
    <scope>NUCLEOTIDE SEQUENCE</scope>
    <source>
        <strain evidence="6">RCC2336</strain>
    </source>
</reference>
<evidence type="ECO:0000259" key="5">
    <source>
        <dbReference type="PROSITE" id="PS50222"/>
    </source>
</evidence>
<feature type="transmembrane region" description="Helical" evidence="4">
    <location>
        <begin position="12"/>
        <end position="38"/>
    </location>
</feature>
<evidence type="ECO:0000256" key="2">
    <source>
        <dbReference type="SAM" id="Coils"/>
    </source>
</evidence>
<feature type="compositionally biased region" description="Acidic residues" evidence="3">
    <location>
        <begin position="77"/>
        <end position="87"/>
    </location>
</feature>
<protein>
    <recommendedName>
        <fullName evidence="5">EF-hand domain-containing protein</fullName>
    </recommendedName>
</protein>
<dbReference type="AlphaFoldDB" id="A0A7S2YUW6"/>
<dbReference type="PROSITE" id="PS00018">
    <property type="entry name" value="EF_HAND_1"/>
    <property type="match status" value="2"/>
</dbReference>
<keyword evidence="4" id="KW-0812">Transmembrane</keyword>
<name>A0A7S2YUW6_9CHLO</name>
<dbReference type="CDD" id="cd00051">
    <property type="entry name" value="EFh"/>
    <property type="match status" value="1"/>
</dbReference>
<keyword evidence="4" id="KW-1133">Transmembrane helix</keyword>
<sequence length="208" mass="22992">MAVRCCCRRRFGMTHFGSIMGMGMWCVLFGVMMSSIFFHPHDDAGVVVSYSCATPSPSADNSISNDECAMNLKANDSDEPAESEEMDAMISEHERTAEDDNDLKLVDDVDDDIAELDAMLQEELAAADEQQKQAQAERENDAARERFNQLDENDDGVISVDELHAAVRASSPATTKQDVEGFLSMADANGDKYLTFEEYGKLIRAKRA</sequence>
<feature type="domain" description="EF-hand" evidence="5">
    <location>
        <begin position="138"/>
        <end position="173"/>
    </location>
</feature>
<dbReference type="SUPFAM" id="SSF47473">
    <property type="entry name" value="EF-hand"/>
    <property type="match status" value="1"/>
</dbReference>
<dbReference type="GO" id="GO:0005509">
    <property type="term" value="F:calcium ion binding"/>
    <property type="evidence" value="ECO:0007669"/>
    <property type="project" value="InterPro"/>
</dbReference>
<evidence type="ECO:0000256" key="3">
    <source>
        <dbReference type="SAM" id="MobiDB-lite"/>
    </source>
</evidence>
<gene>
    <name evidence="6" type="ORF">PPRO1316_LOCUS226</name>
</gene>
<dbReference type="PROSITE" id="PS50222">
    <property type="entry name" value="EF_HAND_2"/>
    <property type="match status" value="1"/>
</dbReference>
<dbReference type="InterPro" id="IPR002048">
    <property type="entry name" value="EF_hand_dom"/>
</dbReference>
<organism evidence="6">
    <name type="scientific">Pycnococcus provasolii</name>
    <dbReference type="NCBI Taxonomy" id="41880"/>
    <lineage>
        <taxon>Eukaryota</taxon>
        <taxon>Viridiplantae</taxon>
        <taxon>Chlorophyta</taxon>
        <taxon>Pseudoscourfieldiophyceae</taxon>
        <taxon>Pseudoscourfieldiales</taxon>
        <taxon>Pycnococcaceae</taxon>
        <taxon>Pycnococcus</taxon>
    </lineage>
</organism>
<dbReference type="SMART" id="SM00054">
    <property type="entry name" value="EFh"/>
    <property type="match status" value="2"/>
</dbReference>
<dbReference type="Pfam" id="PF13499">
    <property type="entry name" value="EF-hand_7"/>
    <property type="match status" value="1"/>
</dbReference>
<keyword evidence="4" id="KW-0472">Membrane</keyword>
<dbReference type="Gene3D" id="1.10.238.10">
    <property type="entry name" value="EF-hand"/>
    <property type="match status" value="1"/>
</dbReference>
<dbReference type="InterPro" id="IPR018247">
    <property type="entry name" value="EF_Hand_1_Ca_BS"/>
</dbReference>
<keyword evidence="2" id="KW-0175">Coiled coil</keyword>